<reference evidence="2 3" key="1">
    <citation type="submission" date="2018-06" db="EMBL/GenBank/DDBJ databases">
        <authorList>
            <consortium name="Pathogen Informatics"/>
            <person name="Doyle S."/>
        </authorList>
    </citation>
    <scope>NUCLEOTIDE SEQUENCE [LARGE SCALE GENOMIC DNA]</scope>
    <source>
        <strain evidence="2 3">NCTC9380</strain>
    </source>
</reference>
<gene>
    <name evidence="2" type="ORF">NCTC9380_01494</name>
</gene>
<keyword evidence="1" id="KW-1133">Transmembrane helix</keyword>
<organism evidence="2 3">
    <name type="scientific">Mannheimia haemolytica</name>
    <name type="common">Pasteurella haemolytica</name>
    <dbReference type="NCBI Taxonomy" id="75985"/>
    <lineage>
        <taxon>Bacteria</taxon>
        <taxon>Pseudomonadati</taxon>
        <taxon>Pseudomonadota</taxon>
        <taxon>Gammaproteobacteria</taxon>
        <taxon>Pasteurellales</taxon>
        <taxon>Pasteurellaceae</taxon>
        <taxon>Mannheimia</taxon>
    </lineage>
</organism>
<feature type="transmembrane region" description="Helical" evidence="1">
    <location>
        <begin position="85"/>
        <end position="112"/>
    </location>
</feature>
<accession>A0A378NEB4</accession>
<evidence type="ECO:0000256" key="1">
    <source>
        <dbReference type="SAM" id="Phobius"/>
    </source>
</evidence>
<dbReference type="RefSeq" id="WP_239687101.1">
    <property type="nucleotide sequence ID" value="NZ_CP059323.1"/>
</dbReference>
<keyword evidence="1" id="KW-0472">Membrane</keyword>
<proteinExistence type="predicted"/>
<name>A0A378NEB4_MANHA</name>
<protein>
    <submittedName>
        <fullName evidence="2">Uncharacterized protein</fullName>
    </submittedName>
</protein>
<feature type="transmembrane region" description="Helical" evidence="1">
    <location>
        <begin position="55"/>
        <end position="79"/>
    </location>
</feature>
<evidence type="ECO:0000313" key="2">
    <source>
        <dbReference type="EMBL" id="STY66207.1"/>
    </source>
</evidence>
<dbReference type="Proteomes" id="UP000254031">
    <property type="component" value="Unassembled WGS sequence"/>
</dbReference>
<dbReference type="EMBL" id="UGPL01000006">
    <property type="protein sequence ID" value="STY66207.1"/>
    <property type="molecule type" value="Genomic_DNA"/>
</dbReference>
<feature type="transmembrane region" description="Helical" evidence="1">
    <location>
        <begin position="20"/>
        <end position="43"/>
    </location>
</feature>
<keyword evidence="1" id="KW-0812">Transmembrane</keyword>
<evidence type="ECO:0000313" key="3">
    <source>
        <dbReference type="Proteomes" id="UP000254031"/>
    </source>
</evidence>
<sequence length="168" mass="19836">MVLLFIYLRWWWYRQKDLSLTIEGMFIECLSLISCLLQPIFVLSIGINSENNISFWEAIFLFWLTPLIILIITTYLIIFDNSKTINIALTLIIILLWICTVFNMTPLVMSFIGVKEKIDKNYIINKQYYMTGKILLNQGEKFIFLEKGKLYNESIVIDKENIKLEDSN</sequence>
<dbReference type="AlphaFoldDB" id="A0A378NEB4"/>